<dbReference type="Gene3D" id="2.30.30.40">
    <property type="entry name" value="SH3 Domains"/>
    <property type="match status" value="1"/>
</dbReference>
<evidence type="ECO:0000313" key="17">
    <source>
        <dbReference type="EMBL" id="SDI25530.1"/>
    </source>
</evidence>
<dbReference type="Gene3D" id="1.20.120.160">
    <property type="entry name" value="HPT domain"/>
    <property type="match status" value="1"/>
</dbReference>
<feature type="region of interest" description="Disordered" evidence="13">
    <location>
        <begin position="228"/>
        <end position="249"/>
    </location>
</feature>
<dbReference type="InterPro" id="IPR004358">
    <property type="entry name" value="Sig_transdc_His_kin-like_C"/>
</dbReference>
<keyword evidence="18" id="KW-1185">Reference proteome</keyword>
<dbReference type="InterPro" id="IPR036061">
    <property type="entry name" value="CheW-like_dom_sf"/>
</dbReference>
<protein>
    <recommendedName>
        <fullName evidence="3">Chemotaxis protein CheA</fullName>
        <ecNumber evidence="2">2.7.13.3</ecNumber>
    </recommendedName>
</protein>
<feature type="region of interest" description="Disordered" evidence="13">
    <location>
        <begin position="316"/>
        <end position="337"/>
    </location>
</feature>
<dbReference type="PROSITE" id="PS50109">
    <property type="entry name" value="HIS_KIN"/>
    <property type="match status" value="1"/>
</dbReference>
<dbReference type="GO" id="GO:0006935">
    <property type="term" value="P:chemotaxis"/>
    <property type="evidence" value="ECO:0007669"/>
    <property type="project" value="UniProtKB-KW"/>
</dbReference>
<dbReference type="SUPFAM" id="SSF50341">
    <property type="entry name" value="CheW-like"/>
    <property type="match status" value="1"/>
</dbReference>
<name>A0A1G8J4E3_9RHOO</name>
<dbReference type="InterPro" id="IPR003594">
    <property type="entry name" value="HATPase_dom"/>
</dbReference>
<dbReference type="Pfam" id="PF02518">
    <property type="entry name" value="HATPase_c"/>
    <property type="match status" value="1"/>
</dbReference>
<evidence type="ECO:0000256" key="4">
    <source>
        <dbReference type="ARBA" id="ARBA00022500"/>
    </source>
</evidence>
<comment type="function">
    <text evidence="11">Involved in the transmission of sensory signals from the chemoreceptors to the flagellar motors. CheA is autophosphorylated; it can transfer its phosphate group to either CheB or CheY.</text>
</comment>
<dbReference type="InterPro" id="IPR004105">
    <property type="entry name" value="CheA-like_dim"/>
</dbReference>
<keyword evidence="10" id="KW-0902">Two-component regulatory system</keyword>
<reference evidence="17 18" key="1">
    <citation type="submission" date="2016-10" db="EMBL/GenBank/DDBJ databases">
        <authorList>
            <person name="de Groot N.N."/>
        </authorList>
    </citation>
    <scope>NUCLEOTIDE SEQUENCE [LARGE SCALE GENOMIC DNA]</scope>
    <source>
        <strain evidence="17 18">DSM 5885</strain>
    </source>
</reference>
<dbReference type="EC" id="2.7.13.3" evidence="2"/>
<dbReference type="Pfam" id="PF01627">
    <property type="entry name" value="Hpt"/>
    <property type="match status" value="1"/>
</dbReference>
<dbReference type="GO" id="GO:0005524">
    <property type="term" value="F:ATP binding"/>
    <property type="evidence" value="ECO:0007669"/>
    <property type="project" value="UniProtKB-KW"/>
</dbReference>
<keyword evidence="6" id="KW-0808">Transferase</keyword>
<dbReference type="Proteomes" id="UP000198607">
    <property type="component" value="Unassembled WGS sequence"/>
</dbReference>
<evidence type="ECO:0000256" key="12">
    <source>
        <dbReference type="PROSITE-ProRule" id="PRU00110"/>
    </source>
</evidence>
<evidence type="ECO:0000259" key="14">
    <source>
        <dbReference type="PROSITE" id="PS50109"/>
    </source>
</evidence>
<dbReference type="InterPro" id="IPR036890">
    <property type="entry name" value="HATPase_C_sf"/>
</dbReference>
<dbReference type="PANTHER" id="PTHR43395">
    <property type="entry name" value="SENSOR HISTIDINE KINASE CHEA"/>
    <property type="match status" value="1"/>
</dbReference>
<dbReference type="Gene3D" id="1.10.287.560">
    <property type="entry name" value="Histidine kinase CheA-like, homodimeric domain"/>
    <property type="match status" value="1"/>
</dbReference>
<dbReference type="InterPro" id="IPR005467">
    <property type="entry name" value="His_kinase_dom"/>
</dbReference>
<dbReference type="RefSeq" id="WP_091938852.1">
    <property type="nucleotide sequence ID" value="NZ_FNCY01000015.1"/>
</dbReference>
<dbReference type="GO" id="GO:0005737">
    <property type="term" value="C:cytoplasm"/>
    <property type="evidence" value="ECO:0007669"/>
    <property type="project" value="InterPro"/>
</dbReference>
<dbReference type="Gene3D" id="3.30.565.10">
    <property type="entry name" value="Histidine kinase-like ATPase, C-terminal domain"/>
    <property type="match status" value="1"/>
</dbReference>
<feature type="modified residue" description="Phosphohistidine" evidence="12">
    <location>
        <position position="48"/>
    </location>
</feature>
<evidence type="ECO:0000256" key="10">
    <source>
        <dbReference type="ARBA" id="ARBA00023012"/>
    </source>
</evidence>
<dbReference type="PROSITE" id="PS50894">
    <property type="entry name" value="HPT"/>
    <property type="match status" value="1"/>
</dbReference>
<dbReference type="PRINTS" id="PR00344">
    <property type="entry name" value="BCTRLSENSOR"/>
</dbReference>
<keyword evidence="9" id="KW-0067">ATP-binding</keyword>
<organism evidence="17 18">
    <name type="scientific">Propionivibrio dicarboxylicus</name>
    <dbReference type="NCBI Taxonomy" id="83767"/>
    <lineage>
        <taxon>Bacteria</taxon>
        <taxon>Pseudomonadati</taxon>
        <taxon>Pseudomonadota</taxon>
        <taxon>Betaproteobacteria</taxon>
        <taxon>Rhodocyclales</taxon>
        <taxon>Rhodocyclaceae</taxon>
        <taxon>Propionivibrio</taxon>
    </lineage>
</organism>
<dbReference type="SMART" id="SM00260">
    <property type="entry name" value="CheW"/>
    <property type="match status" value="1"/>
</dbReference>
<dbReference type="SMART" id="SM00073">
    <property type="entry name" value="HPT"/>
    <property type="match status" value="1"/>
</dbReference>
<dbReference type="CDD" id="cd16916">
    <property type="entry name" value="HATPase_CheA-like"/>
    <property type="match status" value="1"/>
</dbReference>
<comment type="catalytic activity">
    <reaction evidence="1">
        <text>ATP + protein L-histidine = ADP + protein N-phospho-L-histidine.</text>
        <dbReference type="EC" id="2.7.13.3"/>
    </reaction>
</comment>
<evidence type="ECO:0000313" key="18">
    <source>
        <dbReference type="Proteomes" id="UP000198607"/>
    </source>
</evidence>
<dbReference type="InterPro" id="IPR037006">
    <property type="entry name" value="CheA-like_homodim_sf"/>
</dbReference>
<keyword evidence="8 17" id="KW-0418">Kinase</keyword>
<dbReference type="Pfam" id="PF01584">
    <property type="entry name" value="CheW"/>
    <property type="match status" value="1"/>
</dbReference>
<dbReference type="SMART" id="SM00387">
    <property type="entry name" value="HATPase_c"/>
    <property type="match status" value="1"/>
</dbReference>
<dbReference type="InterPro" id="IPR051315">
    <property type="entry name" value="Bact_Chemotaxis_CheA"/>
</dbReference>
<dbReference type="CDD" id="cd00731">
    <property type="entry name" value="CheA_reg"/>
    <property type="match status" value="1"/>
</dbReference>
<evidence type="ECO:0000256" key="2">
    <source>
        <dbReference type="ARBA" id="ARBA00012438"/>
    </source>
</evidence>
<dbReference type="PROSITE" id="PS50851">
    <property type="entry name" value="CHEW"/>
    <property type="match status" value="1"/>
</dbReference>
<evidence type="ECO:0000256" key="3">
    <source>
        <dbReference type="ARBA" id="ARBA00021495"/>
    </source>
</evidence>
<dbReference type="STRING" id="83767.SAMN05660652_03127"/>
<feature type="domain" description="CheW-like" evidence="15">
    <location>
        <begin position="600"/>
        <end position="735"/>
    </location>
</feature>
<dbReference type="GO" id="GO:0000155">
    <property type="term" value="F:phosphorelay sensor kinase activity"/>
    <property type="evidence" value="ECO:0007669"/>
    <property type="project" value="InterPro"/>
</dbReference>
<gene>
    <name evidence="17" type="ORF">SAMN05660652_03127</name>
</gene>
<dbReference type="InterPro" id="IPR036641">
    <property type="entry name" value="HPT_dom_sf"/>
</dbReference>
<sequence length="735" mass="79114">MSYDLSQFEKVFFEEAREHLETMERLLLSIDLAAPDPEDLNAIFRAAHSIKGGSGIFGFPDMAGVTHVLESLLDRVRRGDKPLTPEIIDASLKAGDVLNTQLANHRNGVESDPGDAAPVIATLTQLMGAALPVHVPLLASPTLGGVADAMTRAAPESSVQGFRIEYRVPPPCPVPFDVLRAELERLGPVSSRSDERGTEHIVLHTEATRELVESILAFAAAPEQYRIDPLTNDADGDGDGQERPTSAVLEDDSFGFFVDPEPPTPSAEDSDGFGFFVDVEAIKDGTDAGLEDQDGYGLFADPHVAPVAATMPPVPVPASAAEAPRNGGAQNTSAVLPDHPMRRASDREAETSIRVSVEKVDQLINLIGELVITHAMLAQTISRFDPVLHENLFNGMAQLERNSRDMQEAVMSIRMLPIGSVFSRFPRLVRDLAGKLGKEVELKLVGENTELDKGLIERLSDPLNHLVRNSLDHGIERPEVRLAAGKPAKGRLSLQAYHQGGNIIIEVIDDGGGLNRERIIAKAQQKGIPVNPEAPDQEIWPLIFAPGFSTAAEITDVSGRGVGMDVVKRNIEGMGGRVEISSQQGCGTRISIRLPLTLAILDGMSIGVGDQVFILPLNMIVESLQPKADEVSSVSGQKRVVHVRGEYLPLVALHGVFRIPAKTVNPCEGIVVILEVDGGRVALLVDDLLGQHQVVIKSLETNYRKVRGISGATIMGDGRVALIVDVVALIHLSRS</sequence>
<dbReference type="SUPFAM" id="SSF47226">
    <property type="entry name" value="Histidine-containing phosphotransfer domain, HPT domain"/>
    <property type="match status" value="1"/>
</dbReference>
<dbReference type="InterPro" id="IPR002545">
    <property type="entry name" value="CheW-lke_dom"/>
</dbReference>
<evidence type="ECO:0000256" key="9">
    <source>
        <dbReference type="ARBA" id="ARBA00022840"/>
    </source>
</evidence>
<evidence type="ECO:0000256" key="8">
    <source>
        <dbReference type="ARBA" id="ARBA00022777"/>
    </source>
</evidence>
<evidence type="ECO:0000256" key="13">
    <source>
        <dbReference type="SAM" id="MobiDB-lite"/>
    </source>
</evidence>
<dbReference type="AlphaFoldDB" id="A0A1G8J4E3"/>
<keyword evidence="4" id="KW-0145">Chemotaxis</keyword>
<dbReference type="FunFam" id="3.30.565.10:FF:000016">
    <property type="entry name" value="Chemotaxis protein CheA, putative"/>
    <property type="match status" value="1"/>
</dbReference>
<dbReference type="Pfam" id="PF02895">
    <property type="entry name" value="H-kinase_dim"/>
    <property type="match status" value="1"/>
</dbReference>
<evidence type="ECO:0000256" key="1">
    <source>
        <dbReference type="ARBA" id="ARBA00000085"/>
    </source>
</evidence>
<feature type="domain" description="HPt" evidence="16">
    <location>
        <begin position="1"/>
        <end position="105"/>
    </location>
</feature>
<feature type="domain" description="Histidine kinase" evidence="14">
    <location>
        <begin position="390"/>
        <end position="598"/>
    </location>
</feature>
<accession>A0A1G8J4E3</accession>
<dbReference type="InterPro" id="IPR008207">
    <property type="entry name" value="Sig_transdc_His_kin_Hpt_dom"/>
</dbReference>
<keyword evidence="5 12" id="KW-0597">Phosphoprotein</keyword>
<dbReference type="SUPFAM" id="SSF55874">
    <property type="entry name" value="ATPase domain of HSP90 chaperone/DNA topoisomerase II/histidine kinase"/>
    <property type="match status" value="1"/>
</dbReference>
<dbReference type="SMART" id="SM01231">
    <property type="entry name" value="H-kinase_dim"/>
    <property type="match status" value="1"/>
</dbReference>
<evidence type="ECO:0000259" key="15">
    <source>
        <dbReference type="PROSITE" id="PS50851"/>
    </source>
</evidence>
<evidence type="ECO:0000256" key="5">
    <source>
        <dbReference type="ARBA" id="ARBA00022553"/>
    </source>
</evidence>
<evidence type="ECO:0000256" key="6">
    <source>
        <dbReference type="ARBA" id="ARBA00022679"/>
    </source>
</evidence>
<evidence type="ECO:0000256" key="11">
    <source>
        <dbReference type="ARBA" id="ARBA00035100"/>
    </source>
</evidence>
<evidence type="ECO:0000256" key="7">
    <source>
        <dbReference type="ARBA" id="ARBA00022741"/>
    </source>
</evidence>
<dbReference type="SUPFAM" id="SSF47384">
    <property type="entry name" value="Homodimeric domain of signal transducing histidine kinase"/>
    <property type="match status" value="1"/>
</dbReference>
<dbReference type="OrthoDB" id="9803176at2"/>
<dbReference type="InterPro" id="IPR036097">
    <property type="entry name" value="HisK_dim/P_sf"/>
</dbReference>
<dbReference type="CDD" id="cd00088">
    <property type="entry name" value="HPT"/>
    <property type="match status" value="1"/>
</dbReference>
<proteinExistence type="predicted"/>
<dbReference type="PANTHER" id="PTHR43395:SF10">
    <property type="entry name" value="CHEMOTAXIS PROTEIN CHEA"/>
    <property type="match status" value="1"/>
</dbReference>
<evidence type="ECO:0000259" key="16">
    <source>
        <dbReference type="PROSITE" id="PS50894"/>
    </source>
</evidence>
<dbReference type="EMBL" id="FNCY01000015">
    <property type="protein sequence ID" value="SDI25530.1"/>
    <property type="molecule type" value="Genomic_DNA"/>
</dbReference>
<dbReference type="FunFam" id="2.30.30.40:FF:000048">
    <property type="entry name" value="Chemotaxis protein CheA, putative"/>
    <property type="match status" value="1"/>
</dbReference>
<keyword evidence="7" id="KW-0547">Nucleotide-binding</keyword>